<dbReference type="PIRSF" id="PIRSF003180">
    <property type="entry name" value="DiGMPpdiest_YuxH"/>
    <property type="match status" value="1"/>
</dbReference>
<feature type="region of interest" description="Disordered" evidence="1">
    <location>
        <begin position="1"/>
        <end position="35"/>
    </location>
</feature>
<dbReference type="Gene3D" id="3.20.20.450">
    <property type="entry name" value="EAL domain"/>
    <property type="match status" value="1"/>
</dbReference>
<dbReference type="OrthoDB" id="9804751at2"/>
<dbReference type="PROSITE" id="PS51833">
    <property type="entry name" value="HDOD"/>
    <property type="match status" value="1"/>
</dbReference>
<dbReference type="SUPFAM" id="SSF141868">
    <property type="entry name" value="EAL domain-like"/>
    <property type="match status" value="1"/>
</dbReference>
<dbReference type="InterPro" id="IPR035919">
    <property type="entry name" value="EAL_sf"/>
</dbReference>
<evidence type="ECO:0000256" key="1">
    <source>
        <dbReference type="SAM" id="MobiDB-lite"/>
    </source>
</evidence>
<sequence>MSDSSSASARPEFPAEPGDRDSGAPQSSVPAQSAIQPAVHPAAHPFVYLGRQPILDRNGALSAYELLFRGGPQNRADVFDDALATAQVMTRTMGQLGVPAVLGRHHGYVNMSRELLFDDIVHLLPPERFVLEVLEHVGFDTAVLERLAQLRRAGYRIAFDDVNALTDGLRRALPYADIVKVDLMQTGREALPALAAAIAAEGKTLIAEKVETREDFEYTRELGFDLFQGYFFARPQVLRAPKVRASRLALVRLLALVAGDVGIAELEHELRSHPGVVVQLLRLVNSSAYAPGRPISSLREAVLAAGTRQIARWAQLLLYASGRDLPWSSDPLVQLAGTRSHFMELAARSLAPNDADFADAAFMTGIFSLVHVLVGSTPAHTLERLGLSREISEAVDGQRGELGMLLRVAEAAEQGDDQLAQSLVAQAGGRFEALTPPLLGELNLWASAWFSAYADG</sequence>
<evidence type="ECO:0000313" key="5">
    <source>
        <dbReference type="Proteomes" id="UP000237381"/>
    </source>
</evidence>
<reference evidence="4 5" key="1">
    <citation type="submission" date="2018-01" db="EMBL/GenBank/DDBJ databases">
        <title>Genomic Encyclopedia of Type Strains, Phase III (KMG-III): the genomes of soil and plant-associated and newly described type strains.</title>
        <authorList>
            <person name="Whitman W."/>
        </authorList>
    </citation>
    <scope>NUCLEOTIDE SEQUENCE [LARGE SCALE GENOMIC DNA]</scope>
    <source>
        <strain evidence="4 5">JCM 18070</strain>
    </source>
</reference>
<feature type="domain" description="HDOD" evidence="3">
    <location>
        <begin position="243"/>
        <end position="433"/>
    </location>
</feature>
<name>A0A2S4LUA3_9BURK</name>
<dbReference type="InterPro" id="IPR013976">
    <property type="entry name" value="HDOD"/>
</dbReference>
<dbReference type="RefSeq" id="WP_103707476.1">
    <property type="nucleotide sequence ID" value="NZ_PQGA01000027.1"/>
</dbReference>
<dbReference type="InterPro" id="IPR014408">
    <property type="entry name" value="dGMP_Pdiesterase_EAL/HD-GYP"/>
</dbReference>
<dbReference type="SMART" id="SM00052">
    <property type="entry name" value="EAL"/>
    <property type="match status" value="1"/>
</dbReference>
<gene>
    <name evidence="4" type="ORF">B0G62_12725</name>
</gene>
<organism evidence="4 5">
    <name type="scientific">Paraburkholderia eburnea</name>
    <dbReference type="NCBI Taxonomy" id="1189126"/>
    <lineage>
        <taxon>Bacteria</taxon>
        <taxon>Pseudomonadati</taxon>
        <taxon>Pseudomonadota</taxon>
        <taxon>Betaproteobacteria</taxon>
        <taxon>Burkholderiales</taxon>
        <taxon>Burkholderiaceae</taxon>
        <taxon>Paraburkholderia</taxon>
    </lineage>
</organism>
<evidence type="ECO:0000259" key="3">
    <source>
        <dbReference type="PROSITE" id="PS51833"/>
    </source>
</evidence>
<dbReference type="PROSITE" id="PS50883">
    <property type="entry name" value="EAL"/>
    <property type="match status" value="1"/>
</dbReference>
<feature type="domain" description="EAL" evidence="2">
    <location>
        <begin position="1"/>
        <end position="249"/>
    </location>
</feature>
<accession>A0A2S4LUA3</accession>
<evidence type="ECO:0000259" key="2">
    <source>
        <dbReference type="PROSITE" id="PS50883"/>
    </source>
</evidence>
<dbReference type="SUPFAM" id="SSF109604">
    <property type="entry name" value="HD-domain/PDEase-like"/>
    <property type="match status" value="1"/>
</dbReference>
<dbReference type="InterPro" id="IPR001633">
    <property type="entry name" value="EAL_dom"/>
</dbReference>
<dbReference type="EMBL" id="PQGA01000027">
    <property type="protein sequence ID" value="POR46043.1"/>
    <property type="molecule type" value="Genomic_DNA"/>
</dbReference>
<dbReference type="PANTHER" id="PTHR33525:SF4">
    <property type="entry name" value="CYCLIC DI-GMP PHOSPHODIESTERASE CDGJ"/>
    <property type="match status" value="1"/>
</dbReference>
<dbReference type="Proteomes" id="UP000237381">
    <property type="component" value="Unassembled WGS sequence"/>
</dbReference>
<protein>
    <submittedName>
        <fullName evidence="4">EAL and modified HD-GYP domain-containing signal transduction protein</fullName>
    </submittedName>
</protein>
<proteinExistence type="predicted"/>
<dbReference type="PANTHER" id="PTHR33525">
    <property type="match status" value="1"/>
</dbReference>
<dbReference type="InterPro" id="IPR052340">
    <property type="entry name" value="RNase_Y/CdgJ"/>
</dbReference>
<evidence type="ECO:0000313" key="4">
    <source>
        <dbReference type="EMBL" id="POR46043.1"/>
    </source>
</evidence>
<dbReference type="AlphaFoldDB" id="A0A2S4LUA3"/>
<dbReference type="Gene3D" id="1.10.3210.10">
    <property type="entry name" value="Hypothetical protein af1432"/>
    <property type="match status" value="1"/>
</dbReference>
<keyword evidence="5" id="KW-1185">Reference proteome</keyword>
<comment type="caution">
    <text evidence="4">The sequence shown here is derived from an EMBL/GenBank/DDBJ whole genome shotgun (WGS) entry which is preliminary data.</text>
</comment>
<feature type="compositionally biased region" description="Polar residues" evidence="1">
    <location>
        <begin position="24"/>
        <end position="35"/>
    </location>
</feature>
<dbReference type="Pfam" id="PF00563">
    <property type="entry name" value="EAL"/>
    <property type="match status" value="1"/>
</dbReference>
<dbReference type="Pfam" id="PF08668">
    <property type="entry name" value="HDOD"/>
    <property type="match status" value="1"/>
</dbReference>